<dbReference type="KEGG" id="dhe:111602177"/>
<comment type="similarity">
    <text evidence="10">Belongs to the insect chemoreceptor superfamily. Heteromeric odorant receptor channel (TC 1.A.69) family.</text>
</comment>
<dbReference type="OrthoDB" id="6765072at2759"/>
<reference evidence="12" key="1">
    <citation type="submission" date="2025-08" db="UniProtKB">
        <authorList>
            <consortium name="RefSeq"/>
        </authorList>
    </citation>
    <scope>IDENTIFICATION</scope>
    <source>
        <strain evidence="12">15085-1641.00</strain>
        <tissue evidence="12">Whole body</tissue>
    </source>
</reference>
<feature type="transmembrane region" description="Helical" evidence="10">
    <location>
        <begin position="131"/>
        <end position="152"/>
    </location>
</feature>
<dbReference type="GO" id="GO:0005886">
    <property type="term" value="C:plasma membrane"/>
    <property type="evidence" value="ECO:0007669"/>
    <property type="project" value="UniProtKB-SubCell"/>
</dbReference>
<accession>A0A6J2SNF8</accession>
<sequence length="397" mass="45664">MFSFLKRSYPVERHYFLIPQMAMSAIGFNPEQERTWPVRAWSFFNFFVLTYGCYAEAAYGIKQIPINIALALDALCPVASSILSWLKMMAIWYYRDELKWLIQRIRKLTEQQQSERKLEYKRNLYTLATQLSFLLFVFGIGTSTSYSIRHLLDNMLRLSHGKDWTYETPFKMIFPDPLLSLPLYPFIYALVHWHGYITVACFVAADGLFVSFCLYLTVLLYSLRDDVFYLLEVKDNKQEATAGEDERIVRQLERLIDRHNEIAALTDRLSGVLVEITLGHFVTSSLIIGSSMIDMLLFSGVGVIVYLVYTSAVLTEILLYCLGGTYITEACLDLSKSTFSSHWYCHSVRVQKMTLLMITRAQRVLIIKVPFFSPSLQALTSILRFTGSLIALAMSVL</sequence>
<gene>
    <name evidence="12" type="primary">LOC111602177</name>
</gene>
<keyword evidence="5 10" id="KW-0552">Olfaction</keyword>
<dbReference type="InterPro" id="IPR004117">
    <property type="entry name" value="7tm6_olfct_rcpt"/>
</dbReference>
<protein>
    <recommendedName>
        <fullName evidence="10">Odorant receptor</fullName>
    </recommendedName>
</protein>
<evidence type="ECO:0000256" key="8">
    <source>
        <dbReference type="ARBA" id="ARBA00023170"/>
    </source>
</evidence>
<keyword evidence="11" id="KW-1185">Reference proteome</keyword>
<evidence type="ECO:0000256" key="9">
    <source>
        <dbReference type="ARBA" id="ARBA00023224"/>
    </source>
</evidence>
<dbReference type="AlphaFoldDB" id="A0A6J2SNF8"/>
<dbReference type="GO" id="GO:0004984">
    <property type="term" value="F:olfactory receptor activity"/>
    <property type="evidence" value="ECO:0007669"/>
    <property type="project" value="InterPro"/>
</dbReference>
<comment type="subcellular location">
    <subcellularLocation>
        <location evidence="1 10">Cell membrane</location>
        <topology evidence="1 10">Multi-pass membrane protein</topology>
    </subcellularLocation>
</comment>
<keyword evidence="4 10" id="KW-0812">Transmembrane</keyword>
<evidence type="ECO:0000256" key="1">
    <source>
        <dbReference type="ARBA" id="ARBA00004651"/>
    </source>
</evidence>
<evidence type="ECO:0000313" key="12">
    <source>
        <dbReference type="RefSeq" id="XP_030079238.1"/>
    </source>
</evidence>
<evidence type="ECO:0000313" key="11">
    <source>
        <dbReference type="Proteomes" id="UP000504633"/>
    </source>
</evidence>
<feature type="transmembrane region" description="Helical" evidence="10">
    <location>
        <begin position="40"/>
        <end position="61"/>
    </location>
</feature>
<organism evidence="11 12">
    <name type="scientific">Drosophila hydei</name>
    <name type="common">Fruit fly</name>
    <dbReference type="NCBI Taxonomy" id="7224"/>
    <lineage>
        <taxon>Eukaryota</taxon>
        <taxon>Metazoa</taxon>
        <taxon>Ecdysozoa</taxon>
        <taxon>Arthropoda</taxon>
        <taxon>Hexapoda</taxon>
        <taxon>Insecta</taxon>
        <taxon>Pterygota</taxon>
        <taxon>Neoptera</taxon>
        <taxon>Endopterygota</taxon>
        <taxon>Diptera</taxon>
        <taxon>Brachycera</taxon>
        <taxon>Muscomorpha</taxon>
        <taxon>Ephydroidea</taxon>
        <taxon>Drosophilidae</taxon>
        <taxon>Drosophila</taxon>
    </lineage>
</organism>
<keyword evidence="7 10" id="KW-0472">Membrane</keyword>
<feature type="transmembrane region" description="Helical" evidence="10">
    <location>
        <begin position="286"/>
        <end position="309"/>
    </location>
</feature>
<proteinExistence type="inferred from homology"/>
<dbReference type="GO" id="GO:0005549">
    <property type="term" value="F:odorant binding"/>
    <property type="evidence" value="ECO:0007669"/>
    <property type="project" value="InterPro"/>
</dbReference>
<evidence type="ECO:0000256" key="3">
    <source>
        <dbReference type="ARBA" id="ARBA00022606"/>
    </source>
</evidence>
<dbReference type="GO" id="GO:0007165">
    <property type="term" value="P:signal transduction"/>
    <property type="evidence" value="ECO:0007669"/>
    <property type="project" value="UniProtKB-KW"/>
</dbReference>
<evidence type="ECO:0000256" key="4">
    <source>
        <dbReference type="ARBA" id="ARBA00022692"/>
    </source>
</evidence>
<evidence type="ECO:0000256" key="2">
    <source>
        <dbReference type="ARBA" id="ARBA00022475"/>
    </source>
</evidence>
<keyword evidence="6 10" id="KW-1133">Transmembrane helix</keyword>
<feature type="transmembrane region" description="Helical" evidence="10">
    <location>
        <begin position="173"/>
        <end position="191"/>
    </location>
</feature>
<dbReference type="CTD" id="33623"/>
<dbReference type="RefSeq" id="XP_030079238.1">
    <property type="nucleotide sequence ID" value="XM_030223378.1"/>
</dbReference>
<dbReference type="Proteomes" id="UP000504633">
    <property type="component" value="Unplaced"/>
</dbReference>
<comment type="caution">
    <text evidence="10">Lacks conserved residue(s) required for the propagation of feature annotation.</text>
</comment>
<keyword evidence="3 10" id="KW-0716">Sensory transduction</keyword>
<name>A0A6J2SNF8_DROHY</name>
<evidence type="ECO:0000256" key="7">
    <source>
        <dbReference type="ARBA" id="ARBA00023136"/>
    </source>
</evidence>
<dbReference type="GeneID" id="111602177"/>
<evidence type="ECO:0000256" key="5">
    <source>
        <dbReference type="ARBA" id="ARBA00022725"/>
    </source>
</evidence>
<keyword evidence="8 10" id="KW-0675">Receptor</keyword>
<dbReference type="Pfam" id="PF02949">
    <property type="entry name" value="7tm_6"/>
    <property type="match status" value="1"/>
</dbReference>
<keyword evidence="9 10" id="KW-0807">Transducer</keyword>
<evidence type="ECO:0000256" key="6">
    <source>
        <dbReference type="ARBA" id="ARBA00022989"/>
    </source>
</evidence>
<dbReference type="PANTHER" id="PTHR21137">
    <property type="entry name" value="ODORANT RECEPTOR"/>
    <property type="match status" value="1"/>
</dbReference>
<feature type="transmembrane region" description="Helical" evidence="10">
    <location>
        <begin position="197"/>
        <end position="221"/>
    </location>
</feature>
<evidence type="ECO:0000256" key="10">
    <source>
        <dbReference type="RuleBase" id="RU351113"/>
    </source>
</evidence>
<keyword evidence="2" id="KW-1003">Cell membrane</keyword>
<dbReference type="OMA" id="CCGFCTS"/>
<feature type="transmembrane region" description="Helical" evidence="10">
    <location>
        <begin position="68"/>
        <end position="94"/>
    </location>
</feature>
<dbReference type="PANTHER" id="PTHR21137:SF26">
    <property type="entry name" value="ODORANT RECEPTOR 10A-RELATED"/>
    <property type="match status" value="1"/>
</dbReference>